<protein>
    <recommendedName>
        <fullName evidence="7">Small-conductance mechanosensitive channel</fullName>
    </recommendedName>
</protein>
<sequence>MKKPKAENSNRLVTAARFRLSLISLVACLFSMFPQQMVFAQDSVETAPKDFAEILADSVTAGVVDESTRDPVTGLSSELLDPAILPSELELRLIPLTKSELEILAPAWLEIVRAKTESVMAAQIAISRTDADVEDAARGNLTELVLERGALFDKYSKVVSAWEKKGGDAQLISEYRAYRSSVIVEETRTSDYQTLYAEAVRWLVDRDGGIAVAINLAVIVGSLLALLIFAATIRRLARGWLGHVPNLSKLLQAFIVTLIYWLVLAIGLMVVLSALGIDISPVFALIGGASFILAFAFQDTLGNLASGLMIIINRPFDEGHYVDIGGVAGTVKSVSIVATTVITPDNQVIVIPNKNVWGNVITNVTASKTRRVDLVFGISYEDSIPEALKVIEKVTRAHPLVLDDPEIVIRVHELADSSVNFICRPWTKTSDYWAVYWDLTQQMKEAFDAAGISIPYPQQSLHIRSDT</sequence>
<dbReference type="SUPFAM" id="SSF82689">
    <property type="entry name" value="Mechanosensitive channel protein MscS (YggB), C-terminal domain"/>
    <property type="match status" value="1"/>
</dbReference>
<evidence type="ECO:0000256" key="2">
    <source>
        <dbReference type="ARBA" id="ARBA00008017"/>
    </source>
</evidence>
<dbReference type="InterPro" id="IPR010920">
    <property type="entry name" value="LSM_dom_sf"/>
</dbReference>
<evidence type="ECO:0000256" key="4">
    <source>
        <dbReference type="ARBA" id="ARBA00022692"/>
    </source>
</evidence>
<dbReference type="SUPFAM" id="SSF50182">
    <property type="entry name" value="Sm-like ribonucleoproteins"/>
    <property type="match status" value="1"/>
</dbReference>
<feature type="transmembrane region" description="Helical" evidence="7">
    <location>
        <begin position="210"/>
        <end position="233"/>
    </location>
</feature>
<dbReference type="PANTHER" id="PTHR30221:SF1">
    <property type="entry name" value="SMALL-CONDUCTANCE MECHANOSENSITIVE CHANNEL"/>
    <property type="match status" value="1"/>
</dbReference>
<feature type="transmembrane region" description="Helical" evidence="7">
    <location>
        <begin position="254"/>
        <end position="277"/>
    </location>
</feature>
<dbReference type="Gene3D" id="2.30.30.60">
    <property type="match status" value="1"/>
</dbReference>
<evidence type="ECO:0000256" key="5">
    <source>
        <dbReference type="ARBA" id="ARBA00022989"/>
    </source>
</evidence>
<reference evidence="10 11" key="1">
    <citation type="submission" date="2017-05" db="EMBL/GenBank/DDBJ databases">
        <authorList>
            <person name="Song R."/>
            <person name="Chenine A.L."/>
            <person name="Ruprecht R.M."/>
        </authorList>
    </citation>
    <scope>NUCLEOTIDE SEQUENCE [LARGE SCALE GENOMIC DNA]</scope>
    <source>
        <strain evidence="10 11">CECT 8489</strain>
    </source>
</reference>
<feature type="domain" description="Mechanosensitive ion channel MscS" evidence="8">
    <location>
        <begin position="299"/>
        <end position="365"/>
    </location>
</feature>
<feature type="transmembrane region" description="Helical" evidence="7">
    <location>
        <begin position="283"/>
        <end position="305"/>
    </location>
</feature>
<comment type="subcellular location">
    <subcellularLocation>
        <location evidence="7">Cell inner membrane</location>
        <topology evidence="7">Multi-pass membrane protein</topology>
    </subcellularLocation>
    <subcellularLocation>
        <location evidence="1">Cell membrane</location>
        <topology evidence="1">Multi-pass membrane protein</topology>
    </subcellularLocation>
</comment>
<dbReference type="Gene3D" id="1.10.287.1260">
    <property type="match status" value="1"/>
</dbReference>
<comment type="caution">
    <text evidence="7">Lacks conserved residue(s) required for the propagation of feature annotation.</text>
</comment>
<evidence type="ECO:0000313" key="11">
    <source>
        <dbReference type="Proteomes" id="UP000201838"/>
    </source>
</evidence>
<dbReference type="Proteomes" id="UP000201838">
    <property type="component" value="Unassembled WGS sequence"/>
</dbReference>
<dbReference type="GO" id="GO:0008381">
    <property type="term" value="F:mechanosensitive monoatomic ion channel activity"/>
    <property type="evidence" value="ECO:0007669"/>
    <property type="project" value="InterPro"/>
</dbReference>
<evidence type="ECO:0000259" key="8">
    <source>
        <dbReference type="Pfam" id="PF00924"/>
    </source>
</evidence>
<accession>A0A238J6J1</accession>
<dbReference type="PANTHER" id="PTHR30221">
    <property type="entry name" value="SMALL-CONDUCTANCE MECHANOSENSITIVE CHANNEL"/>
    <property type="match status" value="1"/>
</dbReference>
<dbReference type="InterPro" id="IPR045275">
    <property type="entry name" value="MscS_archaea/bacteria_type"/>
</dbReference>
<comment type="similarity">
    <text evidence="2 7">Belongs to the MscS (TC 1.A.23) family.</text>
</comment>
<dbReference type="GO" id="GO:0005886">
    <property type="term" value="C:plasma membrane"/>
    <property type="evidence" value="ECO:0007669"/>
    <property type="project" value="UniProtKB-SubCell"/>
</dbReference>
<evidence type="ECO:0000313" key="10">
    <source>
        <dbReference type="EMBL" id="SMX25494.1"/>
    </source>
</evidence>
<keyword evidence="7" id="KW-0813">Transport</keyword>
<keyword evidence="4 7" id="KW-0812">Transmembrane</keyword>
<comment type="subunit">
    <text evidence="7">Homoheptamer.</text>
</comment>
<evidence type="ECO:0000256" key="7">
    <source>
        <dbReference type="RuleBase" id="RU369025"/>
    </source>
</evidence>
<evidence type="ECO:0000259" key="9">
    <source>
        <dbReference type="Pfam" id="PF21082"/>
    </source>
</evidence>
<keyword evidence="7" id="KW-0406">Ion transport</keyword>
<evidence type="ECO:0000256" key="6">
    <source>
        <dbReference type="ARBA" id="ARBA00023136"/>
    </source>
</evidence>
<name>A0A238J6J1_9RHOB</name>
<dbReference type="InterPro" id="IPR023408">
    <property type="entry name" value="MscS_beta-dom_sf"/>
</dbReference>
<keyword evidence="3" id="KW-1003">Cell membrane</keyword>
<evidence type="ECO:0000256" key="3">
    <source>
        <dbReference type="ARBA" id="ARBA00022475"/>
    </source>
</evidence>
<keyword evidence="7" id="KW-0997">Cell inner membrane</keyword>
<dbReference type="SUPFAM" id="SSF82861">
    <property type="entry name" value="Mechanosensitive channel protein MscS (YggB), transmembrane region"/>
    <property type="match status" value="1"/>
</dbReference>
<keyword evidence="6 7" id="KW-0472">Membrane</keyword>
<keyword evidence="11" id="KW-1185">Reference proteome</keyword>
<dbReference type="InterPro" id="IPR049278">
    <property type="entry name" value="MS_channel_C"/>
</dbReference>
<keyword evidence="5 7" id="KW-1133">Transmembrane helix</keyword>
<dbReference type="EMBL" id="FXXQ01000017">
    <property type="protein sequence ID" value="SMX25494.1"/>
    <property type="molecule type" value="Genomic_DNA"/>
</dbReference>
<dbReference type="InterPro" id="IPR011066">
    <property type="entry name" value="MscS_channel_C_sf"/>
</dbReference>
<dbReference type="Pfam" id="PF00924">
    <property type="entry name" value="MS_channel_2nd"/>
    <property type="match status" value="1"/>
</dbReference>
<dbReference type="Pfam" id="PF21082">
    <property type="entry name" value="MS_channel_3rd"/>
    <property type="match status" value="1"/>
</dbReference>
<proteinExistence type="inferred from homology"/>
<evidence type="ECO:0000256" key="1">
    <source>
        <dbReference type="ARBA" id="ARBA00004651"/>
    </source>
</evidence>
<dbReference type="RefSeq" id="WP_245813959.1">
    <property type="nucleotide sequence ID" value="NZ_FXXQ01000017.1"/>
</dbReference>
<dbReference type="InterPro" id="IPR011014">
    <property type="entry name" value="MscS_channel_TM-2"/>
</dbReference>
<dbReference type="Gene3D" id="3.30.70.100">
    <property type="match status" value="1"/>
</dbReference>
<keyword evidence="7" id="KW-0407">Ion channel</keyword>
<dbReference type="InterPro" id="IPR006685">
    <property type="entry name" value="MscS_channel_2nd"/>
</dbReference>
<organism evidence="10 11">
    <name type="scientific">Boseongicola aestuarii</name>
    <dbReference type="NCBI Taxonomy" id="1470561"/>
    <lineage>
        <taxon>Bacteria</taxon>
        <taxon>Pseudomonadati</taxon>
        <taxon>Pseudomonadota</taxon>
        <taxon>Alphaproteobacteria</taxon>
        <taxon>Rhodobacterales</taxon>
        <taxon>Paracoccaceae</taxon>
        <taxon>Boseongicola</taxon>
    </lineage>
</organism>
<dbReference type="AlphaFoldDB" id="A0A238J6J1"/>
<comment type="function">
    <text evidence="7">Mechanosensitive channel that participates in the regulation of osmotic pressure changes within the cell, opening in response to stretch forces in the membrane lipid bilayer, without the need for other proteins. Contributes to normal resistance to hypoosmotic shock. Forms an ion channel of 1.0 nanosiemens conductance with a slight preference for anions.</text>
</comment>
<gene>
    <name evidence="10" type="primary">mscS_2</name>
    <name evidence="10" type="ORF">BOA8489_03637</name>
</gene>
<feature type="domain" description="Mechanosensitive ion channel MscS C-terminal" evidence="9">
    <location>
        <begin position="372"/>
        <end position="454"/>
    </location>
</feature>